<evidence type="ECO:0000256" key="1">
    <source>
        <dbReference type="SAM" id="MobiDB-lite"/>
    </source>
</evidence>
<reference evidence="2" key="1">
    <citation type="submission" date="2020-08" db="EMBL/GenBank/DDBJ databases">
        <title>Plant Genome Project.</title>
        <authorList>
            <person name="Zhang R.-G."/>
        </authorList>
    </citation>
    <scope>NUCLEOTIDE SEQUENCE</scope>
    <source>
        <strain evidence="2">WSP0</strain>
        <tissue evidence="2">Leaf</tissue>
    </source>
</reference>
<dbReference type="Proteomes" id="UP000823749">
    <property type="component" value="Chromosome 2"/>
</dbReference>
<feature type="region of interest" description="Disordered" evidence="1">
    <location>
        <begin position="43"/>
        <end position="69"/>
    </location>
</feature>
<feature type="compositionally biased region" description="Basic residues" evidence="1">
    <location>
        <begin position="47"/>
        <end position="56"/>
    </location>
</feature>
<gene>
    <name evidence="2" type="ORF">RHGRI_005008</name>
</gene>
<proteinExistence type="predicted"/>
<name>A0AAV6LBP3_9ERIC</name>
<protein>
    <submittedName>
        <fullName evidence="2">Uncharacterized protein</fullName>
    </submittedName>
</protein>
<keyword evidence="3" id="KW-1185">Reference proteome</keyword>
<evidence type="ECO:0000313" key="3">
    <source>
        <dbReference type="Proteomes" id="UP000823749"/>
    </source>
</evidence>
<evidence type="ECO:0000313" key="2">
    <source>
        <dbReference type="EMBL" id="KAG5562141.1"/>
    </source>
</evidence>
<dbReference type="AlphaFoldDB" id="A0AAV6LBP3"/>
<sequence>MASRFHRARNALLTAFQDHGWPRDTACQNKGGQGMASRLHVTGASHGKPHCSRHAHGMANNTPTPKLHASRSMSRAGRRQCIAQAMPKQAKQGVAKGMASRLHVPGHGKPMTCHRQDWAKPMHIAHSSKERHASRCMYRGNHRKYIVTGMQEKGGKAWQGQAWQADWFPLLTACQKKGVAKACMPKLHCSCQDQGVARHGKQVSRLAKAMRSRQNKALQVGVVGA</sequence>
<organism evidence="2 3">
    <name type="scientific">Rhododendron griersonianum</name>
    <dbReference type="NCBI Taxonomy" id="479676"/>
    <lineage>
        <taxon>Eukaryota</taxon>
        <taxon>Viridiplantae</taxon>
        <taxon>Streptophyta</taxon>
        <taxon>Embryophyta</taxon>
        <taxon>Tracheophyta</taxon>
        <taxon>Spermatophyta</taxon>
        <taxon>Magnoliopsida</taxon>
        <taxon>eudicotyledons</taxon>
        <taxon>Gunneridae</taxon>
        <taxon>Pentapetalae</taxon>
        <taxon>asterids</taxon>
        <taxon>Ericales</taxon>
        <taxon>Ericaceae</taxon>
        <taxon>Ericoideae</taxon>
        <taxon>Rhodoreae</taxon>
        <taxon>Rhododendron</taxon>
    </lineage>
</organism>
<comment type="caution">
    <text evidence="2">The sequence shown here is derived from an EMBL/GenBank/DDBJ whole genome shotgun (WGS) entry which is preliminary data.</text>
</comment>
<accession>A0AAV6LBP3</accession>
<dbReference type="EMBL" id="JACTNZ010000002">
    <property type="protein sequence ID" value="KAG5562141.1"/>
    <property type="molecule type" value="Genomic_DNA"/>
</dbReference>